<dbReference type="PANTHER" id="PTHR33050:SF7">
    <property type="entry name" value="RIBONUCLEASE H"/>
    <property type="match status" value="1"/>
</dbReference>
<dbReference type="EMBL" id="JAFHDT010000024">
    <property type="protein sequence ID" value="KAI7792053.1"/>
    <property type="molecule type" value="Genomic_DNA"/>
</dbReference>
<keyword evidence="1" id="KW-0808">Transferase</keyword>
<dbReference type="CDD" id="cd09275">
    <property type="entry name" value="RNase_HI_RT_DIRS1"/>
    <property type="match status" value="1"/>
</dbReference>
<proteinExistence type="predicted"/>
<dbReference type="Gene3D" id="3.30.420.10">
    <property type="entry name" value="Ribonuclease H-like superfamily/Ribonuclease H"/>
    <property type="match status" value="1"/>
</dbReference>
<dbReference type="GO" id="GO:0003964">
    <property type="term" value="F:RNA-directed DNA polymerase activity"/>
    <property type="evidence" value="ECO:0007669"/>
    <property type="project" value="UniProtKB-KW"/>
</dbReference>
<dbReference type="Proteomes" id="UP001059041">
    <property type="component" value="Linkage Group LG24"/>
</dbReference>
<accession>A0A9W7T8V4</accession>
<name>A0A9W7T8V4_TRIRA</name>
<keyword evidence="1" id="KW-0695">RNA-directed DNA polymerase</keyword>
<keyword evidence="2" id="KW-1185">Reference proteome</keyword>
<organism evidence="1 2">
    <name type="scientific">Triplophysa rosa</name>
    <name type="common">Cave loach</name>
    <dbReference type="NCBI Taxonomy" id="992332"/>
    <lineage>
        <taxon>Eukaryota</taxon>
        <taxon>Metazoa</taxon>
        <taxon>Chordata</taxon>
        <taxon>Craniata</taxon>
        <taxon>Vertebrata</taxon>
        <taxon>Euteleostomi</taxon>
        <taxon>Actinopterygii</taxon>
        <taxon>Neopterygii</taxon>
        <taxon>Teleostei</taxon>
        <taxon>Ostariophysi</taxon>
        <taxon>Cypriniformes</taxon>
        <taxon>Nemacheilidae</taxon>
        <taxon>Triplophysa</taxon>
    </lineage>
</organism>
<dbReference type="SUPFAM" id="SSF53098">
    <property type="entry name" value="Ribonuclease H-like"/>
    <property type="match status" value="1"/>
</dbReference>
<feature type="non-terminal residue" evidence="1">
    <location>
        <position position="287"/>
    </location>
</feature>
<keyword evidence="1" id="KW-0548">Nucleotidyltransferase</keyword>
<dbReference type="GO" id="GO:0003676">
    <property type="term" value="F:nucleic acid binding"/>
    <property type="evidence" value="ECO:0007669"/>
    <property type="project" value="InterPro"/>
</dbReference>
<keyword evidence="1" id="KW-0489">Methyltransferase</keyword>
<dbReference type="InterPro" id="IPR036397">
    <property type="entry name" value="RNaseH_sf"/>
</dbReference>
<evidence type="ECO:0000313" key="2">
    <source>
        <dbReference type="Proteomes" id="UP001059041"/>
    </source>
</evidence>
<gene>
    <name evidence="1" type="ORF">IRJ41_020284</name>
</gene>
<dbReference type="InterPro" id="IPR012337">
    <property type="entry name" value="RNaseH-like_sf"/>
</dbReference>
<dbReference type="InterPro" id="IPR052055">
    <property type="entry name" value="Hepadnavirus_pol/RT"/>
</dbReference>
<evidence type="ECO:0000313" key="1">
    <source>
        <dbReference type="EMBL" id="KAI7792053.1"/>
    </source>
</evidence>
<dbReference type="GO" id="GO:0032259">
    <property type="term" value="P:methylation"/>
    <property type="evidence" value="ECO:0007669"/>
    <property type="project" value="UniProtKB-KW"/>
</dbReference>
<dbReference type="PANTHER" id="PTHR33050">
    <property type="entry name" value="REVERSE TRANSCRIPTASE DOMAIN-CONTAINING PROTEIN"/>
    <property type="match status" value="1"/>
</dbReference>
<comment type="caution">
    <text evidence="1">The sequence shown here is derived from an EMBL/GenBank/DDBJ whole genome shotgun (WGS) entry which is preliminary data.</text>
</comment>
<sequence length="287" mass="32186">RITHACVRALRHWKSPATFRTGIPLGAVSSRVTMTTDASLQGWGATLMGRSVICLWPPQLTHKHINYLELMAVWLALKHLLGFIKSQHVLVKTDNTTVVAYICRQGGTRSLQLHQLAERLIVWADTRLLSLRATHVPGILNRGADLLSRGNPLYGEWKLHPQVVSQIWQRCGQAAIDLFVSQENAQCPLYFSLTDGNAPLGILLYAFPPLSLISPTLARVRKQGLSLILIAPRWPSKPWVAEMVQLLACQPWPLPPWRDFLTQAGGEIYHPYPDRIALWAWPVRGGI</sequence>
<reference evidence="1" key="1">
    <citation type="submission" date="2021-02" db="EMBL/GenBank/DDBJ databases">
        <title>Comparative genomics reveals that relaxation of natural selection precedes convergent phenotypic evolution of cavefish.</title>
        <authorList>
            <person name="Peng Z."/>
        </authorList>
    </citation>
    <scope>NUCLEOTIDE SEQUENCE</scope>
    <source>
        <tissue evidence="1">Muscle</tissue>
    </source>
</reference>
<protein>
    <submittedName>
        <fullName evidence="1">Reverse transcriptase/ribonuclease H/putative methyltransferase</fullName>
    </submittedName>
</protein>
<dbReference type="AlphaFoldDB" id="A0A9W7T8V4"/>
<dbReference type="GO" id="GO:0008168">
    <property type="term" value="F:methyltransferase activity"/>
    <property type="evidence" value="ECO:0007669"/>
    <property type="project" value="UniProtKB-KW"/>
</dbReference>